<proteinExistence type="predicted"/>
<evidence type="ECO:0000256" key="5">
    <source>
        <dbReference type="ARBA" id="ARBA00022989"/>
    </source>
</evidence>
<dbReference type="SUPFAM" id="SSF82714">
    <property type="entry name" value="Multidrug efflux transporter AcrB TolC docking domain, DN and DC subdomains"/>
    <property type="match status" value="2"/>
</dbReference>
<dbReference type="AlphaFoldDB" id="U5QKT6"/>
<dbReference type="RefSeq" id="WP_023173420.1">
    <property type="nucleotide sequence ID" value="NC_022600.1"/>
</dbReference>
<protein>
    <submittedName>
        <fullName evidence="8">Heavy metal efflux pump, CzcA family</fullName>
    </submittedName>
</protein>
<dbReference type="HOGENOM" id="CLU_002755_1_2_3"/>
<feature type="transmembrane region" description="Helical" evidence="7">
    <location>
        <begin position="449"/>
        <end position="469"/>
    </location>
</feature>
<feature type="transmembrane region" description="Helical" evidence="7">
    <location>
        <begin position="996"/>
        <end position="1019"/>
    </location>
</feature>
<reference evidence="8 9" key="1">
    <citation type="journal article" date="2013" name="PLoS ONE">
        <title>Cultivation and Complete Genome Sequencing of Gloeobacter kilaueensis sp. nov., from a Lava Cave in Kilauea Caldera, Hawai'i.</title>
        <authorList>
            <person name="Saw J.H."/>
            <person name="Schatz M."/>
            <person name="Brown M.V."/>
            <person name="Kunkel D.D."/>
            <person name="Foster J.S."/>
            <person name="Shick H."/>
            <person name="Christensen S."/>
            <person name="Hou S."/>
            <person name="Wan X."/>
            <person name="Donachie S.P."/>
        </authorList>
    </citation>
    <scope>NUCLEOTIDE SEQUENCE [LARGE SCALE GENOMIC DNA]</scope>
    <source>
        <strain evidence="9">JS</strain>
    </source>
</reference>
<evidence type="ECO:0000256" key="6">
    <source>
        <dbReference type="ARBA" id="ARBA00023136"/>
    </source>
</evidence>
<dbReference type="STRING" id="1183438.GKIL_2044"/>
<feature type="transmembrane region" description="Helical" evidence="7">
    <location>
        <begin position="965"/>
        <end position="984"/>
    </location>
</feature>
<dbReference type="Gene3D" id="3.30.70.1430">
    <property type="entry name" value="Multidrug efflux transporter AcrB pore domain"/>
    <property type="match status" value="2"/>
</dbReference>
<dbReference type="eggNOG" id="COG3696">
    <property type="taxonomic scope" value="Bacteria"/>
</dbReference>
<evidence type="ECO:0000256" key="7">
    <source>
        <dbReference type="SAM" id="Phobius"/>
    </source>
</evidence>
<keyword evidence="6 7" id="KW-0472">Membrane</keyword>
<dbReference type="PATRIC" id="fig|1183438.3.peg.2007"/>
<keyword evidence="9" id="KW-1185">Reference proteome</keyword>
<dbReference type="SUPFAM" id="SSF82693">
    <property type="entry name" value="Multidrug efflux transporter AcrB pore domain, PN1, PN2, PC1 and PC2 subdomains"/>
    <property type="match status" value="2"/>
</dbReference>
<feature type="transmembrane region" description="Helical" evidence="7">
    <location>
        <begin position="867"/>
        <end position="886"/>
    </location>
</feature>
<dbReference type="Pfam" id="PF00873">
    <property type="entry name" value="ACR_tran"/>
    <property type="match status" value="1"/>
</dbReference>
<feature type="transmembrane region" description="Helical" evidence="7">
    <location>
        <begin position="893"/>
        <end position="913"/>
    </location>
</feature>
<evidence type="ECO:0000256" key="2">
    <source>
        <dbReference type="ARBA" id="ARBA00022448"/>
    </source>
</evidence>
<feature type="transmembrane region" description="Helical" evidence="7">
    <location>
        <begin position="12"/>
        <end position="32"/>
    </location>
</feature>
<evidence type="ECO:0000313" key="9">
    <source>
        <dbReference type="Proteomes" id="UP000017396"/>
    </source>
</evidence>
<dbReference type="Gene3D" id="3.30.70.1320">
    <property type="entry name" value="Multidrug efflux transporter AcrB pore domain like"/>
    <property type="match status" value="1"/>
</dbReference>
<name>U5QKT6_GLOK1</name>
<dbReference type="Gene3D" id="1.20.1640.10">
    <property type="entry name" value="Multidrug efflux transporter AcrB transmembrane domain"/>
    <property type="match status" value="2"/>
</dbReference>
<dbReference type="PRINTS" id="PR00702">
    <property type="entry name" value="ACRIFLAVINRP"/>
</dbReference>
<dbReference type="PANTHER" id="PTHR32063:SF4">
    <property type="entry name" value="SLR6043 PROTEIN"/>
    <property type="match status" value="1"/>
</dbReference>
<dbReference type="InterPro" id="IPR001036">
    <property type="entry name" value="Acrflvin-R"/>
</dbReference>
<dbReference type="PANTHER" id="PTHR32063">
    <property type="match status" value="1"/>
</dbReference>
<dbReference type="InterPro" id="IPR027463">
    <property type="entry name" value="AcrB_DN_DC_subdom"/>
</dbReference>
<comment type="subcellular location">
    <subcellularLocation>
        <location evidence="1">Cell membrane</location>
        <topology evidence="1">Multi-pass membrane protein</topology>
    </subcellularLocation>
</comment>
<feature type="transmembrane region" description="Helical" evidence="7">
    <location>
        <begin position="919"/>
        <end position="944"/>
    </location>
</feature>
<organism evidence="8 9">
    <name type="scientific">Gloeobacter kilaueensis (strain ATCC BAA-2537 / CCAP 1431/1 / ULC 316 / JS1)</name>
    <dbReference type="NCBI Taxonomy" id="1183438"/>
    <lineage>
        <taxon>Bacteria</taxon>
        <taxon>Bacillati</taxon>
        <taxon>Cyanobacteriota</taxon>
        <taxon>Cyanophyceae</taxon>
        <taxon>Gloeobacterales</taxon>
        <taxon>Gloeobacteraceae</taxon>
        <taxon>Gloeobacter</taxon>
    </lineage>
</organism>
<dbReference type="Proteomes" id="UP000017396">
    <property type="component" value="Chromosome"/>
</dbReference>
<dbReference type="Gene3D" id="3.30.2090.10">
    <property type="entry name" value="Multidrug efflux transporter AcrB TolC docking domain, DN and DC subdomains"/>
    <property type="match status" value="2"/>
</dbReference>
<evidence type="ECO:0000256" key="4">
    <source>
        <dbReference type="ARBA" id="ARBA00022692"/>
    </source>
</evidence>
<dbReference type="InterPro" id="IPR004763">
    <property type="entry name" value="CusA-like"/>
</dbReference>
<feature type="transmembrane region" description="Helical" evidence="7">
    <location>
        <begin position="481"/>
        <end position="504"/>
    </location>
</feature>
<keyword evidence="4 7" id="KW-0812">Transmembrane</keyword>
<dbReference type="GO" id="GO:0005886">
    <property type="term" value="C:plasma membrane"/>
    <property type="evidence" value="ECO:0007669"/>
    <property type="project" value="UniProtKB-SubCell"/>
</dbReference>
<evidence type="ECO:0000256" key="3">
    <source>
        <dbReference type="ARBA" id="ARBA00022475"/>
    </source>
</evidence>
<evidence type="ECO:0000256" key="1">
    <source>
        <dbReference type="ARBA" id="ARBA00004651"/>
    </source>
</evidence>
<dbReference type="Gene3D" id="3.30.70.1440">
    <property type="entry name" value="Multidrug efflux transporter AcrB pore domain"/>
    <property type="match status" value="1"/>
</dbReference>
<dbReference type="GO" id="GO:0008324">
    <property type="term" value="F:monoatomic cation transmembrane transporter activity"/>
    <property type="evidence" value="ECO:0007669"/>
    <property type="project" value="InterPro"/>
</dbReference>
<feature type="transmembrane region" description="Helical" evidence="7">
    <location>
        <begin position="368"/>
        <end position="388"/>
    </location>
</feature>
<keyword evidence="2" id="KW-0813">Transport</keyword>
<dbReference type="SUPFAM" id="SSF82866">
    <property type="entry name" value="Multidrug efflux transporter AcrB transmembrane domain"/>
    <property type="match status" value="2"/>
</dbReference>
<sequence length="1047" mass="111764">MLNRLILWSLAQRWLVVIASVALLIFGTATIVRLPLDVFPNFAPPQVVIQTEAVGLAPEEVESLVTLPLESALGGLPGLVDIRSSSSVGLSVVTIVFGWNTDIFRARQLVTERVDQVVPRLPQGAGAPILSPISSPVGDVIKYALTVDSDIKVPKPTALLDLAAIANWQIRNRLLAVPGVTRVLVLGGGERQYQVLVEPVKLKQYGVSLNQVTEAVRQANVNAAGGFLQTPDREFLIRGVGRIASLADLRTSVVAVRQGVAVRLADVARIAIGSGVRRGDGSFDGKPAVIVTVTRQPFADTPTVTRAVEQAMAELQPTLPKDVKVTTTFRQQDFIETSVGNVVDALRDGALIVAVILIFFLGNWRTMLVTLAALPLSIGLGLLALNAFGVGLNTMSLGGLAIALGEVIDDAIIDAENVYRRLRENARSLDPQPALKVIFQASAQIRSSVVFATLILCAAIAPVFVLSGVEGQIFTPLGLAYGLSILASLLVALTLTPALCYLLLADRPLPTEETPTVRLLKRLYRPILTWALRHPAPVLGGSLLAFGLSLALIPSLGRTFLPEFQERSLVIAVSQLPGASLASTQQIGAAMEKALIRHPEIETAQFRAGRAPGDDDAGGVNFGELDVQIAPNATDREKVLATIRAELGRFPGVAVNVGGFISHRIDEVLSGTRAAVAIKLFGPDLDILRTKAAEISQLMKNINGVVDLQIEPQVPVEQYTVRFDRSAAARYGLSVGQIAEQIETAFNGRVVSQVLEAQRLFNLVVWLAPEARNRPESLQALVLDTPTGQKIPLSAVATVVLGEGPNTINRQNVSRRIVISANVSGRDIGSLIAQAREKIAAQVQLPSGYYLQYGGQFEAQERATRELLLFGLLALLVVVFLLYRAVRSLRATLLILANLPLALIGGIVAVRLGGGVLSVASLVGFITLFGVANRNGIILVTTYYQRLAAGEAVEDALIEGTLERLSPVLMTALTAALAMLPLMIGGGAGKEILQPLAVVVFGGLFTSTALTLVVIPALFERFAARRPPVFDDYAYRIEDAGVRVDGE</sequence>
<gene>
    <name evidence="8" type="ORF">GKIL_2044</name>
</gene>
<dbReference type="KEGG" id="glj:GKIL_2044"/>
<keyword evidence="3" id="KW-1003">Cell membrane</keyword>
<evidence type="ECO:0000313" key="8">
    <source>
        <dbReference type="EMBL" id="AGY58290.1"/>
    </source>
</evidence>
<feature type="transmembrane region" description="Helical" evidence="7">
    <location>
        <begin position="538"/>
        <end position="557"/>
    </location>
</feature>
<accession>U5QKT6</accession>
<dbReference type="EMBL" id="CP003587">
    <property type="protein sequence ID" value="AGY58290.1"/>
    <property type="molecule type" value="Genomic_DNA"/>
</dbReference>
<dbReference type="OrthoDB" id="9791035at2"/>
<dbReference type="NCBIfam" id="TIGR00914">
    <property type="entry name" value="2A0601"/>
    <property type="match status" value="1"/>
</dbReference>
<keyword evidence="5 7" id="KW-1133">Transmembrane helix</keyword>
<dbReference type="GO" id="GO:0042910">
    <property type="term" value="F:xenobiotic transmembrane transporter activity"/>
    <property type="evidence" value="ECO:0007669"/>
    <property type="project" value="TreeGrafter"/>
</dbReference>